<gene>
    <name evidence="1" type="ORF">S03H2_25404</name>
</gene>
<dbReference type="EMBL" id="BARU01014370">
    <property type="protein sequence ID" value="GAH32500.1"/>
    <property type="molecule type" value="Genomic_DNA"/>
</dbReference>
<dbReference type="AlphaFoldDB" id="X1FJ26"/>
<protein>
    <submittedName>
        <fullName evidence="1">Uncharacterized protein</fullName>
    </submittedName>
</protein>
<sequence>KYLLLQIPIKTIGTFDEIESIDEAAERLDKSMEEGNENELEISPETEFWGHCSNLQVWYEHNYNTRLLHSNLAFPLLKKLTDVGDSLAKTVFKEEIVRRMKKGYGSTFLYLYDERYHNYLEREEFIDNILNPHDAETLKEIEQLLNLEYMIIDSLDTLK</sequence>
<feature type="non-terminal residue" evidence="1">
    <location>
        <position position="159"/>
    </location>
</feature>
<proteinExistence type="predicted"/>
<accession>X1FJ26</accession>
<organism evidence="1">
    <name type="scientific">marine sediment metagenome</name>
    <dbReference type="NCBI Taxonomy" id="412755"/>
    <lineage>
        <taxon>unclassified sequences</taxon>
        <taxon>metagenomes</taxon>
        <taxon>ecological metagenomes</taxon>
    </lineage>
</organism>
<evidence type="ECO:0000313" key="1">
    <source>
        <dbReference type="EMBL" id="GAH32500.1"/>
    </source>
</evidence>
<reference evidence="1" key="1">
    <citation type="journal article" date="2014" name="Front. Microbiol.">
        <title>High frequency of phylogenetically diverse reductive dehalogenase-homologous genes in deep subseafloor sedimentary metagenomes.</title>
        <authorList>
            <person name="Kawai M."/>
            <person name="Futagami T."/>
            <person name="Toyoda A."/>
            <person name="Takaki Y."/>
            <person name="Nishi S."/>
            <person name="Hori S."/>
            <person name="Arai W."/>
            <person name="Tsubouchi T."/>
            <person name="Morono Y."/>
            <person name="Uchiyama I."/>
            <person name="Ito T."/>
            <person name="Fujiyama A."/>
            <person name="Inagaki F."/>
            <person name="Takami H."/>
        </authorList>
    </citation>
    <scope>NUCLEOTIDE SEQUENCE</scope>
    <source>
        <strain evidence="1">Expedition CK06-06</strain>
    </source>
</reference>
<name>X1FJ26_9ZZZZ</name>
<comment type="caution">
    <text evidence="1">The sequence shown here is derived from an EMBL/GenBank/DDBJ whole genome shotgun (WGS) entry which is preliminary data.</text>
</comment>
<feature type="non-terminal residue" evidence="1">
    <location>
        <position position="1"/>
    </location>
</feature>